<dbReference type="InterPro" id="IPR012899">
    <property type="entry name" value="LTXXQ"/>
</dbReference>
<keyword evidence="2" id="KW-0378">Hydrolase</keyword>
<dbReference type="Proteomes" id="UP000298225">
    <property type="component" value="Unassembled WGS sequence"/>
</dbReference>
<evidence type="ECO:0000256" key="1">
    <source>
        <dbReference type="SAM" id="MobiDB-lite"/>
    </source>
</evidence>
<keyword evidence="2" id="KW-0540">Nuclease</keyword>
<feature type="compositionally biased region" description="Basic and acidic residues" evidence="1">
    <location>
        <begin position="84"/>
        <end position="93"/>
    </location>
</feature>
<feature type="region of interest" description="Disordered" evidence="1">
    <location>
        <begin position="75"/>
        <end position="94"/>
    </location>
</feature>
<organism evidence="2 3">
    <name type="scientific">Bradyrhizobium frederickii</name>
    <dbReference type="NCBI Taxonomy" id="2560054"/>
    <lineage>
        <taxon>Bacteria</taxon>
        <taxon>Pseudomonadati</taxon>
        <taxon>Pseudomonadota</taxon>
        <taxon>Alphaproteobacteria</taxon>
        <taxon>Hyphomicrobiales</taxon>
        <taxon>Nitrobacteraceae</taxon>
        <taxon>Bradyrhizobium</taxon>
    </lineage>
</organism>
<keyword evidence="2" id="KW-0269">Exonuclease</keyword>
<protein>
    <submittedName>
        <fullName evidence="2">Exonuclease VII large subunit</fullName>
    </submittedName>
</protein>
<feature type="compositionally biased region" description="Low complexity" evidence="1">
    <location>
        <begin position="10"/>
        <end position="22"/>
    </location>
</feature>
<gene>
    <name evidence="2" type="ORF">E4K66_02500</name>
</gene>
<accession>A0A4Y9LHA3</accession>
<dbReference type="GO" id="GO:0004527">
    <property type="term" value="F:exonuclease activity"/>
    <property type="evidence" value="ECO:0007669"/>
    <property type="project" value="UniProtKB-KW"/>
</dbReference>
<evidence type="ECO:0000313" key="2">
    <source>
        <dbReference type="EMBL" id="TFV42868.1"/>
    </source>
</evidence>
<dbReference type="AlphaFoldDB" id="A0A4Y9LHA3"/>
<name>A0A4Y9LHA3_9BRAD</name>
<dbReference type="Pfam" id="PF07813">
    <property type="entry name" value="LTXXQ"/>
    <property type="match status" value="2"/>
</dbReference>
<reference evidence="2 3" key="1">
    <citation type="submission" date="2019-03" db="EMBL/GenBank/DDBJ databases">
        <title>Bradyrhizobium strains diversity isolated from Chamaecrista fasciculata.</title>
        <authorList>
            <person name="Urquiaga M.C.O."/>
            <person name="Hungria M."/>
            <person name="Delamuta J.R.M."/>
        </authorList>
    </citation>
    <scope>NUCLEOTIDE SEQUENCE [LARGE SCALE GENOMIC DNA]</scope>
    <source>
        <strain evidence="2 3">CNPSo 3424</strain>
    </source>
</reference>
<dbReference type="EMBL" id="SPQU01000001">
    <property type="protein sequence ID" value="TFV42868.1"/>
    <property type="molecule type" value="Genomic_DNA"/>
</dbReference>
<proteinExistence type="predicted"/>
<comment type="caution">
    <text evidence="2">The sequence shown here is derived from an EMBL/GenBank/DDBJ whole genome shotgun (WGS) entry which is preliminary data.</text>
</comment>
<feature type="compositionally biased region" description="Basic and acidic residues" evidence="1">
    <location>
        <begin position="52"/>
        <end position="66"/>
    </location>
</feature>
<feature type="compositionally biased region" description="Low complexity" evidence="1">
    <location>
        <begin position="36"/>
        <end position="51"/>
    </location>
</feature>
<dbReference type="GO" id="GO:0042597">
    <property type="term" value="C:periplasmic space"/>
    <property type="evidence" value="ECO:0007669"/>
    <property type="project" value="InterPro"/>
</dbReference>
<dbReference type="OrthoDB" id="7348740at2"/>
<feature type="region of interest" description="Disordered" evidence="1">
    <location>
        <begin position="1"/>
        <end position="66"/>
    </location>
</feature>
<sequence length="486" mass="54339">MAPRPTPHIAAPSRPSGPPAASERMSRRDQIEPRAQQRQQQVQQREQMVQQRQREMLSRQTTERQTRIDRLQQRVQQLQSQKPEGARALREQQRTLQTQNRLLQREQRAQQSDLARQQQLGLQAPAGRAPAVAAAAQAAQRGRFAERFREQAPAQAQAALTTRQSGWAPRQAWRHRHPAVFVPWLGPVFWPYAYSDIFNYTFWSYAYEPGYWAYAYDDFVDTVFWGGDSPYSAYASTNPYDYPQARGDRARPRASVSRQTLQQLCGAPDKGVTAWPLADIARAVQPTPEQRALLDELKIAAANAAGVFKDSCAETYALTPPGRLRAMMNRISATLEAVKIVRPALENFYNSLSDEQQARFSALGPNVGERSTQQREASAEGCGDPKFSLTQLPIQRVEAVLHPAGKQKEALDRLSEATAKGVAGLQAACPNDVPLTPVGRLEAMQHRLEAMLTAAKLVEPALDEFYATLSSEQKARFNTLQQVASP</sequence>
<keyword evidence="3" id="KW-1185">Reference proteome</keyword>
<evidence type="ECO:0000313" key="3">
    <source>
        <dbReference type="Proteomes" id="UP000298225"/>
    </source>
</evidence>